<proteinExistence type="predicted"/>
<reference evidence="1" key="1">
    <citation type="submission" date="2018-05" db="EMBL/GenBank/DDBJ databases">
        <authorList>
            <person name="Lanie J.A."/>
            <person name="Ng W.-L."/>
            <person name="Kazmierczak K.M."/>
            <person name="Andrzejewski T.M."/>
            <person name="Davidsen T.M."/>
            <person name="Wayne K.J."/>
            <person name="Tettelin H."/>
            <person name="Glass J.I."/>
            <person name="Rusch D."/>
            <person name="Podicherti R."/>
            <person name="Tsui H.-C.T."/>
            <person name="Winkler M.E."/>
        </authorList>
    </citation>
    <scope>NUCLEOTIDE SEQUENCE</scope>
</reference>
<name>A0A382D8A5_9ZZZZ</name>
<evidence type="ECO:0000313" key="1">
    <source>
        <dbReference type="EMBL" id="SVB34262.1"/>
    </source>
</evidence>
<dbReference type="EMBL" id="UINC01037967">
    <property type="protein sequence ID" value="SVB34262.1"/>
    <property type="molecule type" value="Genomic_DNA"/>
</dbReference>
<feature type="non-terminal residue" evidence="1">
    <location>
        <position position="1"/>
    </location>
</feature>
<dbReference type="AlphaFoldDB" id="A0A382D8A5"/>
<organism evidence="1">
    <name type="scientific">marine metagenome</name>
    <dbReference type="NCBI Taxonomy" id="408172"/>
    <lineage>
        <taxon>unclassified sequences</taxon>
        <taxon>metagenomes</taxon>
        <taxon>ecological metagenomes</taxon>
    </lineage>
</organism>
<protein>
    <submittedName>
        <fullName evidence="1">Uncharacterized protein</fullName>
    </submittedName>
</protein>
<sequence length="63" mass="7338">LKALKQKVKKAGYKYQPSSTLEVWLQELVDSDVLASEEKNDWLRLNEIVLESLKVDDFENLET</sequence>
<accession>A0A382D8A5</accession>
<gene>
    <name evidence="1" type="ORF">METZ01_LOCUS187116</name>
</gene>